<reference evidence="6 7" key="1">
    <citation type="journal article" date="2015" name="BMC Genomics">
        <title>Genome mining reveals unlocked bioactive potential of marine Gram-negative bacteria.</title>
        <authorList>
            <person name="Machado H."/>
            <person name="Sonnenschein E.C."/>
            <person name="Melchiorsen J."/>
            <person name="Gram L."/>
        </authorList>
    </citation>
    <scope>NUCLEOTIDE SEQUENCE [LARGE SCALE GENOMIC DNA]</scope>
    <source>
        <strain evidence="6 7">S3137</strain>
    </source>
</reference>
<protein>
    <recommendedName>
        <fullName evidence="2">diguanylate cyclase</fullName>
        <ecNumber evidence="2">2.7.7.65</ecNumber>
    </recommendedName>
</protein>
<accession>A0A0F4Q1S1</accession>
<dbReference type="InterPro" id="IPR043128">
    <property type="entry name" value="Rev_trsase/Diguanyl_cyclase"/>
</dbReference>
<dbReference type="SUPFAM" id="SSF55073">
    <property type="entry name" value="Nucleotide cyclase"/>
    <property type="match status" value="1"/>
</dbReference>
<name>A0A0F4Q1S1_9GAMM</name>
<evidence type="ECO:0000313" key="6">
    <source>
        <dbReference type="EMBL" id="KJZ00477.1"/>
    </source>
</evidence>
<dbReference type="PANTHER" id="PTHR45138">
    <property type="entry name" value="REGULATORY COMPONENTS OF SENSORY TRANSDUCTION SYSTEM"/>
    <property type="match status" value="1"/>
</dbReference>
<dbReference type="GO" id="GO:0043709">
    <property type="term" value="P:cell adhesion involved in single-species biofilm formation"/>
    <property type="evidence" value="ECO:0007669"/>
    <property type="project" value="TreeGrafter"/>
</dbReference>
<evidence type="ECO:0000259" key="5">
    <source>
        <dbReference type="PROSITE" id="PS50887"/>
    </source>
</evidence>
<dbReference type="Pfam" id="PF00990">
    <property type="entry name" value="GGDEF"/>
    <property type="match status" value="1"/>
</dbReference>
<feature type="coiled-coil region" evidence="4">
    <location>
        <begin position="236"/>
        <end position="263"/>
    </location>
</feature>
<dbReference type="InterPro" id="IPR000160">
    <property type="entry name" value="GGDEF_dom"/>
</dbReference>
<comment type="catalytic activity">
    <reaction evidence="3">
        <text>2 GTP = 3',3'-c-di-GMP + 2 diphosphate</text>
        <dbReference type="Rhea" id="RHEA:24898"/>
        <dbReference type="ChEBI" id="CHEBI:33019"/>
        <dbReference type="ChEBI" id="CHEBI:37565"/>
        <dbReference type="ChEBI" id="CHEBI:58805"/>
        <dbReference type="EC" id="2.7.7.65"/>
    </reaction>
</comment>
<comment type="caution">
    <text evidence="6">The sequence shown here is derived from an EMBL/GenBank/DDBJ whole genome shotgun (WGS) entry which is preliminary data.</text>
</comment>
<dbReference type="Pfam" id="PF20975">
    <property type="entry name" value="DGCcoil"/>
    <property type="match status" value="1"/>
</dbReference>
<dbReference type="EC" id="2.7.7.65" evidence="2"/>
<dbReference type="Gene3D" id="3.30.70.270">
    <property type="match status" value="1"/>
</dbReference>
<keyword evidence="7" id="KW-1185">Reference proteome</keyword>
<evidence type="ECO:0000256" key="3">
    <source>
        <dbReference type="ARBA" id="ARBA00034247"/>
    </source>
</evidence>
<dbReference type="FunFam" id="3.30.70.270:FF:000001">
    <property type="entry name" value="Diguanylate cyclase domain protein"/>
    <property type="match status" value="1"/>
</dbReference>
<evidence type="ECO:0000256" key="2">
    <source>
        <dbReference type="ARBA" id="ARBA00012528"/>
    </source>
</evidence>
<dbReference type="GO" id="GO:0052621">
    <property type="term" value="F:diguanylate cyclase activity"/>
    <property type="evidence" value="ECO:0007669"/>
    <property type="project" value="UniProtKB-EC"/>
</dbReference>
<dbReference type="GeneID" id="58228284"/>
<dbReference type="PROSITE" id="PS50887">
    <property type="entry name" value="GGDEF"/>
    <property type="match status" value="1"/>
</dbReference>
<comment type="cofactor">
    <cofactor evidence="1">
        <name>Mg(2+)</name>
        <dbReference type="ChEBI" id="CHEBI:18420"/>
    </cofactor>
</comment>
<keyword evidence="4" id="KW-0175">Coiled coil</keyword>
<dbReference type="SMART" id="SM00267">
    <property type="entry name" value="GGDEF"/>
    <property type="match status" value="1"/>
</dbReference>
<dbReference type="OrthoDB" id="9812260at2"/>
<dbReference type="InterPro" id="IPR050469">
    <property type="entry name" value="Diguanylate_Cyclase"/>
</dbReference>
<evidence type="ECO:0000256" key="4">
    <source>
        <dbReference type="SAM" id="Coils"/>
    </source>
</evidence>
<sequence length="513" mass="57823">MSEQLDALRKKLNSAVSQRQTIENTRQEQVRTLAQFIAKLSLVCKGMDIELDNRLAAFRKSLHKGANYQDLLPVIDELTDLLSRHEANLEARFRALHQGVQAAGVNLQKRKGIPAELRRTLRHLLNTELVDAQTAVDFLPILERLVTIYDQVMASRSQQGDDDTSDNTQLQPLIDELNALSSEISLEGELAEHLRQLKSQINAASTIDNLLNASVEIMRVIVLSLSKERQSAQHFLAALNHNLSELQQAIAKTSDRSKQLDSKISAVYRQIDENINHLSEQTAQATDIQTLKETVESKLSALTEQLLSKEKLEAQQRDTLSQALHSMQSQVEALEQQVAQYETKLERQRLVSLQDGLTKLPNRIAFDERMDLELKHFKRHQTPLCLVVIDVDHFKSINDSYGHSAGDKTLQVLATAMKKSIRSTDFIARFGGEEFVMLMPNVSIDNVVRPLEKLRHTIRSIPFKFKNEQVQITVSIGVTQINADDSALSAFDRADKALYEAKNAGRDRLILSS</sequence>
<dbReference type="GO" id="GO:0005886">
    <property type="term" value="C:plasma membrane"/>
    <property type="evidence" value="ECO:0007669"/>
    <property type="project" value="TreeGrafter"/>
</dbReference>
<dbReference type="NCBIfam" id="TIGR00254">
    <property type="entry name" value="GGDEF"/>
    <property type="match status" value="1"/>
</dbReference>
<dbReference type="RefSeq" id="WP_045979971.1">
    <property type="nucleotide sequence ID" value="NZ_JXXY01000015.1"/>
</dbReference>
<feature type="domain" description="GGDEF" evidence="5">
    <location>
        <begin position="382"/>
        <end position="513"/>
    </location>
</feature>
<evidence type="ECO:0000313" key="7">
    <source>
        <dbReference type="Proteomes" id="UP000033664"/>
    </source>
</evidence>
<proteinExistence type="predicted"/>
<dbReference type="InterPro" id="IPR029787">
    <property type="entry name" value="Nucleotide_cyclase"/>
</dbReference>
<dbReference type="AlphaFoldDB" id="A0A0F4Q1S1"/>
<dbReference type="PANTHER" id="PTHR45138:SF9">
    <property type="entry name" value="DIGUANYLATE CYCLASE DGCM-RELATED"/>
    <property type="match status" value="1"/>
</dbReference>
<dbReference type="Proteomes" id="UP000033664">
    <property type="component" value="Unassembled WGS sequence"/>
</dbReference>
<dbReference type="eggNOG" id="COG3706">
    <property type="taxonomic scope" value="Bacteria"/>
</dbReference>
<dbReference type="CDD" id="cd01949">
    <property type="entry name" value="GGDEF"/>
    <property type="match status" value="1"/>
</dbReference>
<evidence type="ECO:0000256" key="1">
    <source>
        <dbReference type="ARBA" id="ARBA00001946"/>
    </source>
</evidence>
<dbReference type="PATRIC" id="fig|151081.8.peg.2788"/>
<feature type="coiled-coil region" evidence="4">
    <location>
        <begin position="317"/>
        <end position="351"/>
    </location>
</feature>
<gene>
    <name evidence="6" type="ORF">TW72_07270</name>
</gene>
<organism evidence="6 7">
    <name type="scientific">Pseudoalteromonas ruthenica</name>
    <dbReference type="NCBI Taxonomy" id="151081"/>
    <lineage>
        <taxon>Bacteria</taxon>
        <taxon>Pseudomonadati</taxon>
        <taxon>Pseudomonadota</taxon>
        <taxon>Gammaproteobacteria</taxon>
        <taxon>Alteromonadales</taxon>
        <taxon>Pseudoalteromonadaceae</taxon>
        <taxon>Pseudoalteromonas</taxon>
    </lineage>
</organism>
<dbReference type="EMBL" id="JXXZ01000006">
    <property type="protein sequence ID" value="KJZ00477.1"/>
    <property type="molecule type" value="Genomic_DNA"/>
</dbReference>
<dbReference type="InterPro" id="IPR048516">
    <property type="entry name" value="DGCcoil"/>
</dbReference>
<dbReference type="GO" id="GO:1902201">
    <property type="term" value="P:negative regulation of bacterial-type flagellum-dependent cell motility"/>
    <property type="evidence" value="ECO:0007669"/>
    <property type="project" value="TreeGrafter"/>
</dbReference>